<evidence type="ECO:0000256" key="1">
    <source>
        <dbReference type="ARBA" id="ARBA00004496"/>
    </source>
</evidence>
<protein>
    <recommendedName>
        <fullName evidence="8">Sestrin</fullName>
    </recommendedName>
</protein>
<dbReference type="InterPro" id="IPR029032">
    <property type="entry name" value="AhpD-like"/>
</dbReference>
<dbReference type="GO" id="GO:0005634">
    <property type="term" value="C:nucleus"/>
    <property type="evidence" value="ECO:0007669"/>
    <property type="project" value="InterPro"/>
</dbReference>
<evidence type="ECO:0000313" key="6">
    <source>
        <dbReference type="EnsemblMetazoa" id="HelroP117076"/>
    </source>
</evidence>
<comment type="subcellular location">
    <subcellularLocation>
        <location evidence="1">Cytoplasm</location>
    </subcellularLocation>
</comment>
<evidence type="ECO:0000313" key="5">
    <source>
        <dbReference type="EMBL" id="ESO09763.1"/>
    </source>
</evidence>
<evidence type="ECO:0000256" key="4">
    <source>
        <dbReference type="SAM" id="MobiDB-lite"/>
    </source>
</evidence>
<dbReference type="GO" id="GO:0016684">
    <property type="term" value="F:oxidoreductase activity, acting on peroxide as acceptor"/>
    <property type="evidence" value="ECO:0000318"/>
    <property type="project" value="GO_Central"/>
</dbReference>
<dbReference type="HOGENOM" id="CLU_020429_2_0_1"/>
<dbReference type="eggNOG" id="KOG3746">
    <property type="taxonomic scope" value="Eukaryota"/>
</dbReference>
<dbReference type="Pfam" id="PF04636">
    <property type="entry name" value="PA26"/>
    <property type="match status" value="1"/>
</dbReference>
<accession>T1EGK0</accession>
<organism evidence="6 7">
    <name type="scientific">Helobdella robusta</name>
    <name type="common">Californian leech</name>
    <dbReference type="NCBI Taxonomy" id="6412"/>
    <lineage>
        <taxon>Eukaryota</taxon>
        <taxon>Metazoa</taxon>
        <taxon>Spiralia</taxon>
        <taxon>Lophotrochozoa</taxon>
        <taxon>Annelida</taxon>
        <taxon>Clitellata</taxon>
        <taxon>Hirudinea</taxon>
        <taxon>Rhynchobdellida</taxon>
        <taxon>Glossiphoniidae</taxon>
        <taxon>Helobdella</taxon>
    </lineage>
</organism>
<dbReference type="AlphaFoldDB" id="T1EGK0"/>
<dbReference type="STRING" id="6412.T1EGK0"/>
<keyword evidence="7" id="KW-1185">Reference proteome</keyword>
<keyword evidence="3" id="KW-0963">Cytoplasm</keyword>
<dbReference type="InParanoid" id="T1EGK0"/>
<comment type="similarity">
    <text evidence="2">Belongs to the sestrin family.</text>
</comment>
<dbReference type="GO" id="GO:0071233">
    <property type="term" value="P:cellular response to L-leucine"/>
    <property type="evidence" value="ECO:0000318"/>
    <property type="project" value="GO_Central"/>
</dbReference>
<name>T1EGK0_HELRO</name>
<dbReference type="KEGG" id="hro:HELRODRAFT_117076"/>
<dbReference type="EnsemblMetazoa" id="HelroT117076">
    <property type="protein sequence ID" value="HelroP117076"/>
    <property type="gene ID" value="HelroG117076"/>
</dbReference>
<evidence type="ECO:0000256" key="2">
    <source>
        <dbReference type="ARBA" id="ARBA00008350"/>
    </source>
</evidence>
<feature type="region of interest" description="Disordered" evidence="4">
    <location>
        <begin position="243"/>
        <end position="264"/>
    </location>
</feature>
<dbReference type="GO" id="GO:0070728">
    <property type="term" value="F:L-leucine binding"/>
    <property type="evidence" value="ECO:0000318"/>
    <property type="project" value="GO_Central"/>
</dbReference>
<dbReference type="SUPFAM" id="SSF69118">
    <property type="entry name" value="AhpD-like"/>
    <property type="match status" value="1"/>
</dbReference>
<dbReference type="OMA" id="HAIIVLC"/>
<dbReference type="GO" id="GO:1990253">
    <property type="term" value="P:cellular response to leucine starvation"/>
    <property type="evidence" value="ECO:0000318"/>
    <property type="project" value="GO_Central"/>
</dbReference>
<evidence type="ECO:0000313" key="7">
    <source>
        <dbReference type="Proteomes" id="UP000015101"/>
    </source>
</evidence>
<reference evidence="6" key="3">
    <citation type="submission" date="2015-06" db="UniProtKB">
        <authorList>
            <consortium name="EnsemblMetazoa"/>
        </authorList>
    </citation>
    <scope>IDENTIFICATION</scope>
</reference>
<dbReference type="OrthoDB" id="337464at2759"/>
<dbReference type="GeneID" id="20195701"/>
<dbReference type="RefSeq" id="XP_009012118.1">
    <property type="nucleotide sequence ID" value="XM_009013870.1"/>
</dbReference>
<reference evidence="5 7" key="2">
    <citation type="journal article" date="2013" name="Nature">
        <title>Insights into bilaterian evolution from three spiralian genomes.</title>
        <authorList>
            <person name="Simakov O."/>
            <person name="Marletaz F."/>
            <person name="Cho S.J."/>
            <person name="Edsinger-Gonzales E."/>
            <person name="Havlak P."/>
            <person name="Hellsten U."/>
            <person name="Kuo D.H."/>
            <person name="Larsson T."/>
            <person name="Lv J."/>
            <person name="Arendt D."/>
            <person name="Savage R."/>
            <person name="Osoegawa K."/>
            <person name="de Jong P."/>
            <person name="Grimwood J."/>
            <person name="Chapman J.A."/>
            <person name="Shapiro H."/>
            <person name="Aerts A."/>
            <person name="Otillar R.P."/>
            <person name="Terry A.Y."/>
            <person name="Boore J.L."/>
            <person name="Grigoriev I.V."/>
            <person name="Lindberg D.R."/>
            <person name="Seaver E.C."/>
            <person name="Weisblat D.A."/>
            <person name="Putnam N.H."/>
            <person name="Rokhsar D.S."/>
        </authorList>
    </citation>
    <scope>NUCLEOTIDE SEQUENCE</scope>
</reference>
<evidence type="ECO:0000256" key="3">
    <source>
        <dbReference type="ARBA" id="ARBA00022490"/>
    </source>
</evidence>
<gene>
    <name evidence="6" type="primary">20195701</name>
    <name evidence="5" type="ORF">HELRODRAFT_117076</name>
</gene>
<sequence>MNVPVLVLKRCRQHHRSQGMVSSRPAATTRLFRDKLQSQDSVDEVAKGEVENDYQEDVFFDHHAGYSLAGTQLMKNNVKPHREYEDDDDDCLNHVYHILACHPKFYECFTSCHNHILYGYGPLPHQQRHYLAIMAASRHTCTYLVSMLKNEYLTLGGCPDWLESVENVPKKLRSLNVLNALMAHRPWLLNYKHVQEIVTASDEKWMISELGQAAVILAHFHSLASFVMASGIHLVPNDRGSTSAQSCGGASSSGSEETDSVSLSSDIEVDSIVERMKKLQETSVMVTCNRSSSSSAAAAAATESTVKKKISPEVLLEHYEDIECQSCLLPFSKNKSNQKKQQQQQNYFQNFCENINYQYEDVVHKCSPDSSNNIFQIRDFSWPDHGFCLSDRLYPQIGQLLEDRFSVAQHLTYNNFGYQQERVDTSTFRQAVWNFVQSLYHIRHDGYDYAVIPLLLDKKTRTFIKTVACRPQNVTKKLFESFGKELRLSEKIHMNVIVMEARVQAEILYSLRTLSQYMTKS</sequence>
<dbReference type="GO" id="GO:1904262">
    <property type="term" value="P:negative regulation of TORC1 signaling"/>
    <property type="evidence" value="ECO:0000318"/>
    <property type="project" value="GO_Central"/>
</dbReference>
<dbReference type="EMBL" id="KB095913">
    <property type="protein sequence ID" value="ESO09763.1"/>
    <property type="molecule type" value="Genomic_DNA"/>
</dbReference>
<dbReference type="PANTHER" id="PTHR12474">
    <property type="entry name" value="P53 REGULATED PA26 NUCLEAR PROTEIN SESTRIN"/>
    <property type="match status" value="1"/>
</dbReference>
<dbReference type="PANTHER" id="PTHR12474:SF0">
    <property type="entry name" value="SESTRIN HOMOLOG"/>
    <property type="match status" value="1"/>
</dbReference>
<dbReference type="GO" id="GO:0016239">
    <property type="term" value="P:positive regulation of macroautophagy"/>
    <property type="evidence" value="ECO:0000318"/>
    <property type="project" value="GO_Central"/>
</dbReference>
<dbReference type="GO" id="GO:0005737">
    <property type="term" value="C:cytoplasm"/>
    <property type="evidence" value="ECO:0007669"/>
    <property type="project" value="UniProtKB-SubCell"/>
</dbReference>
<dbReference type="Proteomes" id="UP000015101">
    <property type="component" value="Unassembled WGS sequence"/>
</dbReference>
<dbReference type="EMBL" id="AMQM01009046">
    <property type="status" value="NOT_ANNOTATED_CDS"/>
    <property type="molecule type" value="Genomic_DNA"/>
</dbReference>
<dbReference type="GO" id="GO:1901031">
    <property type="term" value="P:regulation of response to reactive oxygen species"/>
    <property type="evidence" value="ECO:0007669"/>
    <property type="project" value="InterPro"/>
</dbReference>
<dbReference type="CTD" id="20195701"/>
<proteinExistence type="inferred from homology"/>
<evidence type="ECO:0008006" key="8">
    <source>
        <dbReference type="Google" id="ProtNLM"/>
    </source>
</evidence>
<dbReference type="InterPro" id="IPR006730">
    <property type="entry name" value="Sestrin"/>
</dbReference>
<reference evidence="7" key="1">
    <citation type="submission" date="2012-12" db="EMBL/GenBank/DDBJ databases">
        <authorList>
            <person name="Hellsten U."/>
            <person name="Grimwood J."/>
            <person name="Chapman J.A."/>
            <person name="Shapiro H."/>
            <person name="Aerts A."/>
            <person name="Otillar R.P."/>
            <person name="Terry A.Y."/>
            <person name="Boore J.L."/>
            <person name="Simakov O."/>
            <person name="Marletaz F."/>
            <person name="Cho S.-J."/>
            <person name="Edsinger-Gonzales E."/>
            <person name="Havlak P."/>
            <person name="Kuo D.-H."/>
            <person name="Larsson T."/>
            <person name="Lv J."/>
            <person name="Arendt D."/>
            <person name="Savage R."/>
            <person name="Osoegawa K."/>
            <person name="de Jong P."/>
            <person name="Lindberg D.R."/>
            <person name="Seaver E.C."/>
            <person name="Weisblat D.A."/>
            <person name="Putnam N.H."/>
            <person name="Grigoriev I.V."/>
            <person name="Rokhsar D.S."/>
        </authorList>
    </citation>
    <scope>NUCLEOTIDE SEQUENCE</scope>
</reference>